<dbReference type="Pfam" id="PF00089">
    <property type="entry name" value="Trypsin"/>
    <property type="match status" value="1"/>
</dbReference>
<feature type="signal peptide" evidence="3">
    <location>
        <begin position="1"/>
        <end position="32"/>
    </location>
</feature>
<dbReference type="SUPFAM" id="SSF50494">
    <property type="entry name" value="Trypsin-like serine proteases"/>
    <property type="match status" value="1"/>
</dbReference>
<reference evidence="5 6" key="1">
    <citation type="submission" date="2018-03" db="EMBL/GenBank/DDBJ databases">
        <title>Genomic Encyclopedia of Archaeal and Bacterial Type Strains, Phase II (KMG-II): from individual species to whole genera.</title>
        <authorList>
            <person name="Goeker M."/>
        </authorList>
    </citation>
    <scope>NUCLEOTIDE SEQUENCE [LARGE SCALE GENOMIC DNA]</scope>
    <source>
        <strain evidence="5 6">DSM 45348</strain>
    </source>
</reference>
<dbReference type="PANTHER" id="PTHR24276:SF91">
    <property type="entry name" value="AT26814P-RELATED"/>
    <property type="match status" value="1"/>
</dbReference>
<dbReference type="InterPro" id="IPR043504">
    <property type="entry name" value="Peptidase_S1_PA_chymotrypsin"/>
</dbReference>
<dbReference type="PANTHER" id="PTHR24276">
    <property type="entry name" value="POLYSERASE-RELATED"/>
    <property type="match status" value="1"/>
</dbReference>
<dbReference type="PRINTS" id="PR00722">
    <property type="entry name" value="CHYMOTRYPSIN"/>
</dbReference>
<dbReference type="AlphaFoldDB" id="A0A2T0REW7"/>
<evidence type="ECO:0000313" key="6">
    <source>
        <dbReference type="Proteomes" id="UP000239209"/>
    </source>
</evidence>
<dbReference type="InterPro" id="IPR009003">
    <property type="entry name" value="Peptidase_S1_PA"/>
</dbReference>
<dbReference type="RefSeq" id="WP_106130908.1">
    <property type="nucleotide sequence ID" value="NZ_PVZG01000029.1"/>
</dbReference>
<keyword evidence="2" id="KW-1015">Disulfide bond</keyword>
<accession>A0A2T0REW7</accession>
<dbReference type="CDD" id="cd00190">
    <property type="entry name" value="Tryp_SPc"/>
    <property type="match status" value="1"/>
</dbReference>
<name>A0A2T0REW7_9ACTN</name>
<evidence type="ECO:0000256" key="1">
    <source>
        <dbReference type="ARBA" id="ARBA00007664"/>
    </source>
</evidence>
<dbReference type="PROSITE" id="PS50240">
    <property type="entry name" value="TRYPSIN_DOM"/>
    <property type="match status" value="1"/>
</dbReference>
<protein>
    <submittedName>
        <fullName evidence="5">Trypsin</fullName>
    </submittedName>
</protein>
<evidence type="ECO:0000259" key="4">
    <source>
        <dbReference type="PROSITE" id="PS50240"/>
    </source>
</evidence>
<gene>
    <name evidence="5" type="ORF">CLV70_1291</name>
</gene>
<dbReference type="Proteomes" id="UP000239209">
    <property type="component" value="Unassembled WGS sequence"/>
</dbReference>
<dbReference type="SMART" id="SM00020">
    <property type="entry name" value="Tryp_SPc"/>
    <property type="match status" value="1"/>
</dbReference>
<dbReference type="PROSITE" id="PS00134">
    <property type="entry name" value="TRYPSIN_HIS"/>
    <property type="match status" value="1"/>
</dbReference>
<sequence>MSSTSIRRWTKTFTALTVAVTLAASASGTAYAAGPGGDVSANIVGGHEATESYPAMISLQFAHGDDFEHGCGATLVSRRWAVTAAHCVTSQDGSPVSPERLRLRVGSNDRTTGGASVGVTAVLPHAEWDWATGTGRVADIAMLRLDTYVQLQHIEIATRLQNDGAVARMLGFGLTEPNGEGPAPTTLQELDTRLLPSERCASPDEFGISEGDICVANVNGTDGICVGDGGGPLMQKIQGRWQLIGTLSRPTTGACGIGPAIFTDATYYRSWMYEVMSTGTVPPAAPGATPAAPSAAKASAQSQNWYLPAA</sequence>
<dbReference type="GO" id="GO:0006508">
    <property type="term" value="P:proteolysis"/>
    <property type="evidence" value="ECO:0007669"/>
    <property type="project" value="InterPro"/>
</dbReference>
<evidence type="ECO:0000256" key="2">
    <source>
        <dbReference type="ARBA" id="ARBA00023157"/>
    </source>
</evidence>
<comment type="caution">
    <text evidence="5">The sequence shown here is derived from an EMBL/GenBank/DDBJ whole genome shotgun (WGS) entry which is preliminary data.</text>
</comment>
<evidence type="ECO:0000313" key="5">
    <source>
        <dbReference type="EMBL" id="PRY19705.1"/>
    </source>
</evidence>
<proteinExistence type="inferred from homology"/>
<organism evidence="5 6">
    <name type="scientific">Pseudosporangium ferrugineum</name>
    <dbReference type="NCBI Taxonomy" id="439699"/>
    <lineage>
        <taxon>Bacteria</taxon>
        <taxon>Bacillati</taxon>
        <taxon>Actinomycetota</taxon>
        <taxon>Actinomycetes</taxon>
        <taxon>Micromonosporales</taxon>
        <taxon>Micromonosporaceae</taxon>
        <taxon>Pseudosporangium</taxon>
    </lineage>
</organism>
<feature type="chain" id="PRO_5015742355" evidence="3">
    <location>
        <begin position="33"/>
        <end position="310"/>
    </location>
</feature>
<comment type="similarity">
    <text evidence="1">Belongs to the peptidase S1 family.</text>
</comment>
<dbReference type="InterPro" id="IPR001314">
    <property type="entry name" value="Peptidase_S1A"/>
</dbReference>
<dbReference type="Gene3D" id="2.40.10.10">
    <property type="entry name" value="Trypsin-like serine proteases"/>
    <property type="match status" value="1"/>
</dbReference>
<keyword evidence="6" id="KW-1185">Reference proteome</keyword>
<dbReference type="InterPro" id="IPR050430">
    <property type="entry name" value="Peptidase_S1"/>
</dbReference>
<dbReference type="OrthoDB" id="3657335at2"/>
<dbReference type="InterPro" id="IPR018114">
    <property type="entry name" value="TRYPSIN_HIS"/>
</dbReference>
<dbReference type="EMBL" id="PVZG01000029">
    <property type="protein sequence ID" value="PRY19705.1"/>
    <property type="molecule type" value="Genomic_DNA"/>
</dbReference>
<dbReference type="GO" id="GO:0004252">
    <property type="term" value="F:serine-type endopeptidase activity"/>
    <property type="evidence" value="ECO:0007669"/>
    <property type="project" value="InterPro"/>
</dbReference>
<feature type="domain" description="Peptidase S1" evidence="4">
    <location>
        <begin position="43"/>
        <end position="277"/>
    </location>
</feature>
<keyword evidence="3" id="KW-0732">Signal</keyword>
<dbReference type="InterPro" id="IPR001254">
    <property type="entry name" value="Trypsin_dom"/>
</dbReference>
<evidence type="ECO:0000256" key="3">
    <source>
        <dbReference type="SAM" id="SignalP"/>
    </source>
</evidence>